<reference evidence="1 2" key="1">
    <citation type="journal article" date="2020" name="Mol. Biol. Evol.">
        <title>Distinct Expression and Methylation Patterns for Genes with Different Fates following a Single Whole-Genome Duplication in Flowering Plants.</title>
        <authorList>
            <person name="Shi T."/>
            <person name="Rahmani R.S."/>
            <person name="Gugger P.F."/>
            <person name="Wang M."/>
            <person name="Li H."/>
            <person name="Zhang Y."/>
            <person name="Li Z."/>
            <person name="Wang Q."/>
            <person name="Van de Peer Y."/>
            <person name="Marchal K."/>
            <person name="Chen J."/>
        </authorList>
    </citation>
    <scope>NUCLEOTIDE SEQUENCE [LARGE SCALE GENOMIC DNA]</scope>
    <source>
        <tissue evidence="1">Leaf</tissue>
    </source>
</reference>
<comment type="caution">
    <text evidence="1">The sequence shown here is derived from an EMBL/GenBank/DDBJ whole genome shotgun (WGS) entry which is preliminary data.</text>
</comment>
<proteinExistence type="predicted"/>
<accession>A0A822YEW9</accession>
<evidence type="ECO:0000313" key="2">
    <source>
        <dbReference type="Proteomes" id="UP000607653"/>
    </source>
</evidence>
<dbReference type="Proteomes" id="UP000607653">
    <property type="component" value="Unassembled WGS sequence"/>
</dbReference>
<sequence>MMLCSFQLLKKECAYMILKIQKAVARGPLKVTYEKYLHPDQSSVAAIEANDRLPP</sequence>
<organism evidence="1 2">
    <name type="scientific">Nelumbo nucifera</name>
    <name type="common">Sacred lotus</name>
    <dbReference type="NCBI Taxonomy" id="4432"/>
    <lineage>
        <taxon>Eukaryota</taxon>
        <taxon>Viridiplantae</taxon>
        <taxon>Streptophyta</taxon>
        <taxon>Embryophyta</taxon>
        <taxon>Tracheophyta</taxon>
        <taxon>Spermatophyta</taxon>
        <taxon>Magnoliopsida</taxon>
        <taxon>Proteales</taxon>
        <taxon>Nelumbonaceae</taxon>
        <taxon>Nelumbo</taxon>
    </lineage>
</organism>
<name>A0A822YEW9_NELNU</name>
<gene>
    <name evidence="1" type="ORF">HUJ06_031509</name>
</gene>
<dbReference type="EMBL" id="DUZY01000002">
    <property type="protein sequence ID" value="DAD30041.1"/>
    <property type="molecule type" value="Genomic_DNA"/>
</dbReference>
<evidence type="ECO:0000313" key="1">
    <source>
        <dbReference type="EMBL" id="DAD30041.1"/>
    </source>
</evidence>
<protein>
    <submittedName>
        <fullName evidence="1">Uncharacterized protein</fullName>
    </submittedName>
</protein>
<dbReference type="AlphaFoldDB" id="A0A822YEW9"/>
<keyword evidence="2" id="KW-1185">Reference proteome</keyword>